<dbReference type="Pfam" id="PF23598">
    <property type="entry name" value="LRR_14"/>
    <property type="match status" value="1"/>
</dbReference>
<dbReference type="PANTHER" id="PTHR48064:SF6">
    <property type="entry name" value="RECEPTOR-LIKE PROTEIN KINASE 2"/>
    <property type="match status" value="1"/>
</dbReference>
<comment type="caution">
    <text evidence="13">The sequence shown here is derived from an EMBL/GenBank/DDBJ whole genome shotgun (WGS) entry which is preliminary data.</text>
</comment>
<reference evidence="14" key="1">
    <citation type="journal article" date="2018" name="Gigascience">
        <title>Genome assembly of the Pink Ipe (Handroanthus impetiginosus, Bignoniaceae), a highly valued, ecologically keystone Neotropical timber forest tree.</title>
        <authorList>
            <person name="Silva-Junior O.B."/>
            <person name="Grattapaglia D."/>
            <person name="Novaes E."/>
            <person name="Collevatti R.G."/>
        </authorList>
    </citation>
    <scope>NUCLEOTIDE SEQUENCE [LARGE SCALE GENOMIC DNA]</scope>
    <source>
        <strain evidence="14">cv. UFG-1</strain>
    </source>
</reference>
<dbReference type="GO" id="GO:0051606">
    <property type="term" value="P:detection of stimulus"/>
    <property type="evidence" value="ECO:0007669"/>
    <property type="project" value="UniProtKB-ARBA"/>
</dbReference>
<dbReference type="InterPro" id="IPR003591">
    <property type="entry name" value="Leu-rich_rpt_typical-subtyp"/>
</dbReference>
<dbReference type="Proteomes" id="UP000231279">
    <property type="component" value="Unassembled WGS sequence"/>
</dbReference>
<dbReference type="InterPro" id="IPR032675">
    <property type="entry name" value="LRR_dom_sf"/>
</dbReference>
<dbReference type="InterPro" id="IPR055414">
    <property type="entry name" value="LRR_R13L4/SHOC2-like"/>
</dbReference>
<protein>
    <submittedName>
        <fullName evidence="13">Ras suppressor protein (Contains leucine-rich repeats)</fullName>
    </submittedName>
</protein>
<keyword evidence="4" id="KW-0812">Transmembrane</keyword>
<feature type="domain" description="Disease resistance R13L4/SHOC-2-like LRR" evidence="12">
    <location>
        <begin position="100"/>
        <end position="217"/>
    </location>
</feature>
<keyword evidence="7" id="KW-1133">Transmembrane helix</keyword>
<dbReference type="PANTHER" id="PTHR48064">
    <property type="entry name" value="OS01G0750400 PROTEIN"/>
    <property type="match status" value="1"/>
</dbReference>
<keyword evidence="14" id="KW-1185">Reference proteome</keyword>
<dbReference type="GO" id="GO:0005886">
    <property type="term" value="C:plasma membrane"/>
    <property type="evidence" value="ECO:0007669"/>
    <property type="project" value="UniProtKB-SubCell"/>
</dbReference>
<gene>
    <name evidence="13" type="ORF">CDL12_23405</name>
</gene>
<keyword evidence="2" id="KW-1003">Cell membrane</keyword>
<accession>A0A2G9GFI8</accession>
<evidence type="ECO:0000313" key="13">
    <source>
        <dbReference type="EMBL" id="PIN04058.1"/>
    </source>
</evidence>
<proteinExistence type="predicted"/>
<dbReference type="PRINTS" id="PR00019">
    <property type="entry name" value="LEURICHRPT"/>
</dbReference>
<evidence type="ECO:0000256" key="1">
    <source>
        <dbReference type="ARBA" id="ARBA00004251"/>
    </source>
</evidence>
<evidence type="ECO:0000313" key="14">
    <source>
        <dbReference type="Proteomes" id="UP000231279"/>
    </source>
</evidence>
<evidence type="ECO:0000259" key="12">
    <source>
        <dbReference type="Pfam" id="PF23598"/>
    </source>
</evidence>
<dbReference type="SMART" id="SM00365">
    <property type="entry name" value="LRR_SD22"/>
    <property type="match status" value="3"/>
</dbReference>
<dbReference type="SUPFAM" id="SSF52058">
    <property type="entry name" value="L domain-like"/>
    <property type="match status" value="1"/>
</dbReference>
<keyword evidence="9" id="KW-0675">Receptor</keyword>
<dbReference type="STRING" id="429701.A0A2G9GFI8"/>
<sequence>MAFSSLLHGYVVFLVFLAANGVFCVDYGGGDMEEDELFGLFEVMGSLLDDPNWAQTHPLPCTETPWPGVECELLEETSIFHVTKIHIGEDILTPPCKKSAKISQSLLKLPYLRTLSLISCFTESQVVLTKQLLGSLSFLEHLALESNPTLSGEIPSSISNLAYLNTLCLSQNNLSGEIPKEIGGLVNLKQLDLSHNSLSGLIPEEIGSLEKLEILDLSWNLLQEMVPSSISRLQLIEKIDLSSNKLQGKLPPELGKLKTLVLLDLSHNFLSGPIPENLSNLQKLEYLIMEDNPLNARIPSFLGSLTQLTVLSFSGCGLIGSIPTTFSSLTNLTALSLDNNSLNGTVPPELGTLPRLDTLNLSRNQLIGELTFPQAFMNRLGQRLDIRENNGLCANQEEHVRNTSSKFSQNPTCSSALFPSARNKTLAGPSPDPAQNMKPKLYNGSISSKGYDLGREFVLILGLMFLFLLFVS</sequence>
<dbReference type="GO" id="GO:0051707">
    <property type="term" value="P:response to other organism"/>
    <property type="evidence" value="ECO:0007669"/>
    <property type="project" value="UniProtKB-ARBA"/>
</dbReference>
<comment type="subcellular location">
    <subcellularLocation>
        <location evidence="1">Cell membrane</location>
        <topology evidence="1">Single-pass type I membrane protein</topology>
    </subcellularLocation>
</comment>
<dbReference type="InterPro" id="IPR001611">
    <property type="entry name" value="Leu-rich_rpt"/>
</dbReference>
<dbReference type="SMART" id="SM00369">
    <property type="entry name" value="LRR_TYP"/>
    <property type="match status" value="5"/>
</dbReference>
<dbReference type="Pfam" id="PF13855">
    <property type="entry name" value="LRR_8"/>
    <property type="match status" value="1"/>
</dbReference>
<dbReference type="AlphaFoldDB" id="A0A2G9GFI8"/>
<evidence type="ECO:0000256" key="7">
    <source>
        <dbReference type="ARBA" id="ARBA00022989"/>
    </source>
</evidence>
<organism evidence="13 14">
    <name type="scientific">Handroanthus impetiginosus</name>
    <dbReference type="NCBI Taxonomy" id="429701"/>
    <lineage>
        <taxon>Eukaryota</taxon>
        <taxon>Viridiplantae</taxon>
        <taxon>Streptophyta</taxon>
        <taxon>Embryophyta</taxon>
        <taxon>Tracheophyta</taxon>
        <taxon>Spermatophyta</taxon>
        <taxon>Magnoliopsida</taxon>
        <taxon>eudicotyledons</taxon>
        <taxon>Gunneridae</taxon>
        <taxon>Pentapetalae</taxon>
        <taxon>asterids</taxon>
        <taxon>lamiids</taxon>
        <taxon>Lamiales</taxon>
        <taxon>Bignoniaceae</taxon>
        <taxon>Crescentiina</taxon>
        <taxon>Tabebuia alliance</taxon>
        <taxon>Handroanthus</taxon>
    </lineage>
</organism>
<evidence type="ECO:0000256" key="10">
    <source>
        <dbReference type="ARBA" id="ARBA00023180"/>
    </source>
</evidence>
<dbReference type="OrthoDB" id="676979at2759"/>
<keyword evidence="10" id="KW-0325">Glycoprotein</keyword>
<dbReference type="Pfam" id="PF00560">
    <property type="entry name" value="LRR_1"/>
    <property type="match status" value="2"/>
</dbReference>
<keyword evidence="8" id="KW-0472">Membrane</keyword>
<evidence type="ECO:0000256" key="6">
    <source>
        <dbReference type="ARBA" id="ARBA00022737"/>
    </source>
</evidence>
<evidence type="ECO:0000256" key="4">
    <source>
        <dbReference type="ARBA" id="ARBA00022692"/>
    </source>
</evidence>
<keyword evidence="3" id="KW-0433">Leucine-rich repeat</keyword>
<name>A0A2G9GFI8_9LAMI</name>
<keyword evidence="5 11" id="KW-0732">Signal</keyword>
<dbReference type="EMBL" id="NKXS01005289">
    <property type="protein sequence ID" value="PIN04058.1"/>
    <property type="molecule type" value="Genomic_DNA"/>
</dbReference>
<evidence type="ECO:0000256" key="11">
    <source>
        <dbReference type="SAM" id="SignalP"/>
    </source>
</evidence>
<feature type="chain" id="PRO_5013580645" evidence="11">
    <location>
        <begin position="25"/>
        <end position="472"/>
    </location>
</feature>
<feature type="signal peptide" evidence="11">
    <location>
        <begin position="1"/>
        <end position="24"/>
    </location>
</feature>
<evidence type="ECO:0000256" key="8">
    <source>
        <dbReference type="ARBA" id="ARBA00023136"/>
    </source>
</evidence>
<dbReference type="FunFam" id="3.80.10.10:FF:000269">
    <property type="entry name" value="Piriformospora indica-insensitive protein 2"/>
    <property type="match status" value="1"/>
</dbReference>
<evidence type="ECO:0000256" key="3">
    <source>
        <dbReference type="ARBA" id="ARBA00022614"/>
    </source>
</evidence>
<dbReference type="Gene3D" id="3.80.10.10">
    <property type="entry name" value="Ribonuclease Inhibitor"/>
    <property type="match status" value="3"/>
</dbReference>
<evidence type="ECO:0000256" key="5">
    <source>
        <dbReference type="ARBA" id="ARBA00022729"/>
    </source>
</evidence>
<dbReference type="InterPro" id="IPR053038">
    <property type="entry name" value="RLP_Defense"/>
</dbReference>
<dbReference type="FunFam" id="3.80.10.10:FF:000299">
    <property type="entry name" value="Piriformospora indica-insensitive protein 2"/>
    <property type="match status" value="1"/>
</dbReference>
<dbReference type="GO" id="GO:0006952">
    <property type="term" value="P:defense response"/>
    <property type="evidence" value="ECO:0007669"/>
    <property type="project" value="UniProtKB-ARBA"/>
</dbReference>
<dbReference type="FunFam" id="3.80.10.10:FF:000470">
    <property type="entry name" value="LRR receptor-like serine/threonine-protein kinase RPK2"/>
    <property type="match status" value="1"/>
</dbReference>
<evidence type="ECO:0000256" key="9">
    <source>
        <dbReference type="ARBA" id="ARBA00023170"/>
    </source>
</evidence>
<evidence type="ECO:0000256" key="2">
    <source>
        <dbReference type="ARBA" id="ARBA00022475"/>
    </source>
</evidence>
<keyword evidence="6" id="KW-0677">Repeat</keyword>